<organism evidence="1 2">
    <name type="scientific">Streptomyces stramineus</name>
    <dbReference type="NCBI Taxonomy" id="173861"/>
    <lineage>
        <taxon>Bacteria</taxon>
        <taxon>Bacillati</taxon>
        <taxon>Actinomycetota</taxon>
        <taxon>Actinomycetes</taxon>
        <taxon>Kitasatosporales</taxon>
        <taxon>Streptomycetaceae</taxon>
        <taxon>Streptomyces</taxon>
    </lineage>
</organism>
<dbReference type="Proteomes" id="UP001499895">
    <property type="component" value="Unassembled WGS sequence"/>
</dbReference>
<gene>
    <name evidence="1" type="ORF">GCM10009544_15840</name>
</gene>
<proteinExistence type="predicted"/>
<dbReference type="EMBL" id="BAAAHB010000011">
    <property type="protein sequence ID" value="GAA0453910.1"/>
    <property type="molecule type" value="Genomic_DNA"/>
</dbReference>
<reference evidence="2" key="1">
    <citation type="journal article" date="2019" name="Int. J. Syst. Evol. Microbiol.">
        <title>The Global Catalogue of Microorganisms (GCM) 10K type strain sequencing project: providing services to taxonomists for standard genome sequencing and annotation.</title>
        <authorList>
            <consortium name="The Broad Institute Genomics Platform"/>
            <consortium name="The Broad Institute Genome Sequencing Center for Infectious Disease"/>
            <person name="Wu L."/>
            <person name="Ma J."/>
        </authorList>
    </citation>
    <scope>NUCLEOTIDE SEQUENCE [LARGE SCALE GENOMIC DNA]</scope>
    <source>
        <strain evidence="2">JCM 10649</strain>
    </source>
</reference>
<evidence type="ECO:0000313" key="2">
    <source>
        <dbReference type="Proteomes" id="UP001499895"/>
    </source>
</evidence>
<comment type="caution">
    <text evidence="1">The sequence shown here is derived from an EMBL/GenBank/DDBJ whole genome shotgun (WGS) entry which is preliminary data.</text>
</comment>
<sequence>MTAMRWSEPCLWDDEPPPEGWWLEEPEPQGRGVEAVVVVGGVL</sequence>
<evidence type="ECO:0000313" key="1">
    <source>
        <dbReference type="EMBL" id="GAA0453910.1"/>
    </source>
</evidence>
<keyword evidence="2" id="KW-1185">Reference proteome</keyword>
<dbReference type="RefSeq" id="WP_344087843.1">
    <property type="nucleotide sequence ID" value="NZ_BAAAHB010000011.1"/>
</dbReference>
<accession>A0ABP3JK92</accession>
<name>A0ABP3JK92_9ACTN</name>
<protein>
    <submittedName>
        <fullName evidence="1">Uncharacterized protein</fullName>
    </submittedName>
</protein>